<evidence type="ECO:0000313" key="2">
    <source>
        <dbReference type="Proteomes" id="UP000712281"/>
    </source>
</evidence>
<evidence type="ECO:0000313" key="1">
    <source>
        <dbReference type="EMBL" id="KAF2555294.1"/>
    </source>
</evidence>
<accession>A0A8S9HE45</accession>
<dbReference type="EMBL" id="QGKW02001940">
    <property type="protein sequence ID" value="KAF2555294.1"/>
    <property type="molecule type" value="Genomic_DNA"/>
</dbReference>
<gene>
    <name evidence="1" type="ORF">F2Q68_00014919</name>
</gene>
<dbReference type="Proteomes" id="UP000712281">
    <property type="component" value="Unassembled WGS sequence"/>
</dbReference>
<dbReference type="AlphaFoldDB" id="A0A8S9HE45"/>
<name>A0A8S9HE45_BRACR</name>
<sequence>MFSIPYRLSLIPSVRRGSPLFISPFLWLSSRSPFHSRLQSRRVLSSSCAIPSVISMSFRDSPLGVWDDISPDLRDFFLQSYDQFYSKRSLRDLLFCLKSLILDHHALFSELVHIWFSPLFFVVVPDVSYQCPHHGGVLDGYRWSSRGSRSPYAVRDL</sequence>
<proteinExistence type="predicted"/>
<comment type="caution">
    <text evidence="1">The sequence shown here is derived from an EMBL/GenBank/DDBJ whole genome shotgun (WGS) entry which is preliminary data.</text>
</comment>
<protein>
    <submittedName>
        <fullName evidence="1">Uncharacterized protein</fullName>
    </submittedName>
</protein>
<organism evidence="1 2">
    <name type="scientific">Brassica cretica</name>
    <name type="common">Mustard</name>
    <dbReference type="NCBI Taxonomy" id="69181"/>
    <lineage>
        <taxon>Eukaryota</taxon>
        <taxon>Viridiplantae</taxon>
        <taxon>Streptophyta</taxon>
        <taxon>Embryophyta</taxon>
        <taxon>Tracheophyta</taxon>
        <taxon>Spermatophyta</taxon>
        <taxon>Magnoliopsida</taxon>
        <taxon>eudicotyledons</taxon>
        <taxon>Gunneridae</taxon>
        <taxon>Pentapetalae</taxon>
        <taxon>rosids</taxon>
        <taxon>malvids</taxon>
        <taxon>Brassicales</taxon>
        <taxon>Brassicaceae</taxon>
        <taxon>Brassiceae</taxon>
        <taxon>Brassica</taxon>
    </lineage>
</organism>
<reference evidence="1" key="1">
    <citation type="submission" date="2019-12" db="EMBL/GenBank/DDBJ databases">
        <title>Genome sequencing and annotation of Brassica cretica.</title>
        <authorList>
            <person name="Studholme D.J."/>
            <person name="Sarris P.F."/>
        </authorList>
    </citation>
    <scope>NUCLEOTIDE SEQUENCE</scope>
    <source>
        <strain evidence="1">PFS-001/15</strain>
        <tissue evidence="1">Leaf</tissue>
    </source>
</reference>